<reference key="2">
    <citation type="submission" date="2011-10" db="EMBL/GenBank/DDBJ databases">
        <title>The genome and transcriptome sequence of Clonorchis sinensis provide insights into the carcinogenic liver fluke.</title>
        <authorList>
            <person name="Wang X."/>
            <person name="Huang Y."/>
            <person name="Chen W."/>
            <person name="Liu H."/>
            <person name="Guo L."/>
            <person name="Chen Y."/>
            <person name="Luo F."/>
            <person name="Zhou W."/>
            <person name="Sun J."/>
            <person name="Mao Q."/>
            <person name="Liang P."/>
            <person name="Zhou C."/>
            <person name="Tian Y."/>
            <person name="Men J."/>
            <person name="Lv X."/>
            <person name="Huang L."/>
            <person name="Zhou J."/>
            <person name="Hu Y."/>
            <person name="Li R."/>
            <person name="Zhang F."/>
            <person name="Lei H."/>
            <person name="Li X."/>
            <person name="Hu X."/>
            <person name="Liang C."/>
            <person name="Xu J."/>
            <person name="Wu Z."/>
            <person name="Yu X."/>
        </authorList>
    </citation>
    <scope>NUCLEOTIDE SEQUENCE</scope>
    <source>
        <strain>Henan</strain>
    </source>
</reference>
<gene>
    <name evidence="1" type="ORF">CLF_108332</name>
</gene>
<dbReference type="InterPro" id="IPR036691">
    <property type="entry name" value="Endo/exonu/phosph_ase_sf"/>
</dbReference>
<evidence type="ECO:0000313" key="2">
    <source>
        <dbReference type="Proteomes" id="UP000008909"/>
    </source>
</evidence>
<dbReference type="Proteomes" id="UP000008909">
    <property type="component" value="Unassembled WGS sequence"/>
</dbReference>
<sequence length="151" mass="17348">MFYRRLSGLIRQVKTTDIVILAGDINAQVGRLSSLESHLGGRFGVDASRTDNGDRHLQLCADHKLFPASTNLQHKRSHRVTCRPPTANQPWTELDYVAISHRWKITIQDCRSFWGTQFDSDHTMVRAHLTVRFPSGPRKSARSMPIHYLRR</sequence>
<dbReference type="Gene3D" id="3.60.10.10">
    <property type="entry name" value="Endonuclease/exonuclease/phosphatase"/>
    <property type="match status" value="1"/>
</dbReference>
<protein>
    <submittedName>
        <fullName evidence="1">Craniofacial development protein 2</fullName>
    </submittedName>
</protein>
<name>G7YRH8_CLOSI</name>
<feature type="non-terminal residue" evidence="1">
    <location>
        <position position="151"/>
    </location>
</feature>
<accession>G7YRH8</accession>
<reference evidence="1" key="1">
    <citation type="journal article" date="2011" name="Genome Biol.">
        <title>The draft genome of the carcinogenic human liver fluke Clonorchis sinensis.</title>
        <authorList>
            <person name="Wang X."/>
            <person name="Chen W."/>
            <person name="Huang Y."/>
            <person name="Sun J."/>
            <person name="Men J."/>
            <person name="Liu H."/>
            <person name="Luo F."/>
            <person name="Guo L."/>
            <person name="Lv X."/>
            <person name="Deng C."/>
            <person name="Zhou C."/>
            <person name="Fan Y."/>
            <person name="Li X."/>
            <person name="Huang L."/>
            <person name="Hu Y."/>
            <person name="Liang C."/>
            <person name="Hu X."/>
            <person name="Xu J."/>
            <person name="Yu X."/>
        </authorList>
    </citation>
    <scope>NUCLEOTIDE SEQUENCE [LARGE SCALE GENOMIC DNA]</scope>
    <source>
        <strain evidence="1">Henan</strain>
    </source>
</reference>
<keyword evidence="2" id="KW-1185">Reference proteome</keyword>
<dbReference type="SUPFAM" id="SSF56219">
    <property type="entry name" value="DNase I-like"/>
    <property type="match status" value="1"/>
</dbReference>
<dbReference type="EMBL" id="DF144037">
    <property type="protein sequence ID" value="GAA55558.1"/>
    <property type="molecule type" value="Genomic_DNA"/>
</dbReference>
<evidence type="ECO:0000313" key="1">
    <source>
        <dbReference type="EMBL" id="GAA55558.1"/>
    </source>
</evidence>
<proteinExistence type="predicted"/>
<dbReference type="AlphaFoldDB" id="G7YRH8"/>
<organism evidence="1 2">
    <name type="scientific">Clonorchis sinensis</name>
    <name type="common">Chinese liver fluke</name>
    <dbReference type="NCBI Taxonomy" id="79923"/>
    <lineage>
        <taxon>Eukaryota</taxon>
        <taxon>Metazoa</taxon>
        <taxon>Spiralia</taxon>
        <taxon>Lophotrochozoa</taxon>
        <taxon>Platyhelminthes</taxon>
        <taxon>Trematoda</taxon>
        <taxon>Digenea</taxon>
        <taxon>Opisthorchiida</taxon>
        <taxon>Opisthorchiata</taxon>
        <taxon>Opisthorchiidae</taxon>
        <taxon>Clonorchis</taxon>
    </lineage>
</organism>